<gene>
    <name evidence="1" type="ORF">ABEB36_006927</name>
</gene>
<dbReference type="PANTHER" id="PTHR15681">
    <property type="entry name" value="MAD2L1-BINDING PROTEIN"/>
    <property type="match status" value="1"/>
</dbReference>
<name>A0ABD1ES79_HYPHA</name>
<reference evidence="1 2" key="1">
    <citation type="submission" date="2024-05" db="EMBL/GenBank/DDBJ databases">
        <title>Genetic variation in Jamaican populations of the coffee berry borer (Hypothenemus hampei).</title>
        <authorList>
            <person name="Errbii M."/>
            <person name="Myrie A."/>
        </authorList>
    </citation>
    <scope>NUCLEOTIDE SEQUENCE [LARGE SCALE GENOMIC DNA]</scope>
    <source>
        <strain evidence="1">JA-Hopewell-2020-01-JO</strain>
        <tissue evidence="1">Whole body</tissue>
    </source>
</reference>
<dbReference type="Proteomes" id="UP001566132">
    <property type="component" value="Unassembled WGS sequence"/>
</dbReference>
<proteinExistence type="predicted"/>
<comment type="caution">
    <text evidence="1">The sequence shown here is derived from an EMBL/GenBank/DDBJ whole genome shotgun (WGS) entry which is preliminary data.</text>
</comment>
<sequence>MCHCHQIEPANCVQQALLSNRKKMPETVQDLVIRVTDELILTPFASASLVNEILKGLLYQKSQIPYPYSWLKEAIEKRRKKLSESDANVSKKLNFTHENHYRTVSKACDFLEVLMKGIAKEFSENIIKEIVVMLGTSPNCPKEVVTIQIPHIDQEHIERNHISELNKHLQKVLRHIFLSQTWMDSVNTSLTCTNTYVYLKKLANESTFHLSSNDIFELCEPVIINSNVKHSKLHISYNPSSKGDCCRNLEIFDDDLKESSKVNSECLSSSTEKFIWCRSKGLFKGFKDCFVNQVSVCELW</sequence>
<dbReference type="Pfam" id="PF06581">
    <property type="entry name" value="p31comet"/>
    <property type="match status" value="1"/>
</dbReference>
<dbReference type="AlphaFoldDB" id="A0ABD1ES79"/>
<accession>A0ABD1ES79</accession>
<protein>
    <submittedName>
        <fullName evidence="1">Uncharacterized protein</fullName>
    </submittedName>
</protein>
<evidence type="ECO:0000313" key="2">
    <source>
        <dbReference type="Proteomes" id="UP001566132"/>
    </source>
</evidence>
<dbReference type="Gene3D" id="3.30.900.20">
    <property type="match status" value="1"/>
</dbReference>
<evidence type="ECO:0000313" key="1">
    <source>
        <dbReference type="EMBL" id="KAL1501632.1"/>
    </source>
</evidence>
<dbReference type="InterPro" id="IPR053729">
    <property type="entry name" value="MAD2L1BP_domain_sf"/>
</dbReference>
<dbReference type="InterPro" id="IPR009511">
    <property type="entry name" value="MAD1/Cdc20-bound-Mad2-bd"/>
</dbReference>
<dbReference type="EMBL" id="JBDJPC010000005">
    <property type="protein sequence ID" value="KAL1501632.1"/>
    <property type="molecule type" value="Genomic_DNA"/>
</dbReference>
<dbReference type="PANTHER" id="PTHR15681:SF1">
    <property type="entry name" value="MAD2L1-BINDING PROTEIN"/>
    <property type="match status" value="1"/>
</dbReference>
<organism evidence="1 2">
    <name type="scientific">Hypothenemus hampei</name>
    <name type="common">Coffee berry borer</name>
    <dbReference type="NCBI Taxonomy" id="57062"/>
    <lineage>
        <taxon>Eukaryota</taxon>
        <taxon>Metazoa</taxon>
        <taxon>Ecdysozoa</taxon>
        <taxon>Arthropoda</taxon>
        <taxon>Hexapoda</taxon>
        <taxon>Insecta</taxon>
        <taxon>Pterygota</taxon>
        <taxon>Neoptera</taxon>
        <taxon>Endopterygota</taxon>
        <taxon>Coleoptera</taxon>
        <taxon>Polyphaga</taxon>
        <taxon>Cucujiformia</taxon>
        <taxon>Curculionidae</taxon>
        <taxon>Scolytinae</taxon>
        <taxon>Hypothenemus</taxon>
    </lineage>
</organism>
<keyword evidence="2" id="KW-1185">Reference proteome</keyword>